<sequence>MDIKNTIDGVINQEVDPNRLANLFKQKATIVSKAVSLKILIIFPVVIIILIMLTYKGLPLYIGGGFILFILVLAALQFISYKKIRAVNLDEKVSSRNTISIGVDEKVIDYIVGIMRTGLELREAAYLGTGKIRHPENALLVTDHQIIFIVVPVKGADKLIAETDIAMWQWLLSKKILRRN</sequence>
<evidence type="ECO:0000313" key="2">
    <source>
        <dbReference type="EMBL" id="KKQ85764.1"/>
    </source>
</evidence>
<keyword evidence="1" id="KW-0812">Transmembrane</keyword>
<dbReference type="EMBL" id="LBVL01000004">
    <property type="protein sequence ID" value="KKQ85764.1"/>
    <property type="molecule type" value="Genomic_DNA"/>
</dbReference>
<keyword evidence="1" id="KW-0472">Membrane</keyword>
<name>A0A0G0NIP6_9BACT</name>
<gene>
    <name evidence="2" type="ORF">UT08_C0004G0076</name>
</gene>
<dbReference type="Proteomes" id="UP000034081">
    <property type="component" value="Unassembled WGS sequence"/>
</dbReference>
<dbReference type="AlphaFoldDB" id="A0A0G0NIP6"/>
<protein>
    <submittedName>
        <fullName evidence="2">Uncharacterized protein</fullName>
    </submittedName>
</protein>
<evidence type="ECO:0000313" key="3">
    <source>
        <dbReference type="Proteomes" id="UP000034081"/>
    </source>
</evidence>
<evidence type="ECO:0000256" key="1">
    <source>
        <dbReference type="SAM" id="Phobius"/>
    </source>
</evidence>
<feature type="transmembrane region" description="Helical" evidence="1">
    <location>
        <begin position="35"/>
        <end position="55"/>
    </location>
</feature>
<organism evidence="2 3">
    <name type="scientific">Candidatus Woesebacteria bacterium GW2011_GWB1_38_8</name>
    <dbReference type="NCBI Taxonomy" id="1618570"/>
    <lineage>
        <taxon>Bacteria</taxon>
        <taxon>Candidatus Woeseibacteriota</taxon>
    </lineage>
</organism>
<keyword evidence="1" id="KW-1133">Transmembrane helix</keyword>
<feature type="transmembrane region" description="Helical" evidence="1">
    <location>
        <begin position="61"/>
        <end position="79"/>
    </location>
</feature>
<proteinExistence type="predicted"/>
<dbReference type="STRING" id="1618570.UT08_C0004G0076"/>
<accession>A0A0G0NIP6</accession>
<reference evidence="2 3" key="1">
    <citation type="journal article" date="2015" name="Nature">
        <title>rRNA introns, odd ribosomes, and small enigmatic genomes across a large radiation of phyla.</title>
        <authorList>
            <person name="Brown C.T."/>
            <person name="Hug L.A."/>
            <person name="Thomas B.C."/>
            <person name="Sharon I."/>
            <person name="Castelle C.J."/>
            <person name="Singh A."/>
            <person name="Wilkins M.J."/>
            <person name="Williams K.H."/>
            <person name="Banfield J.F."/>
        </authorList>
    </citation>
    <scope>NUCLEOTIDE SEQUENCE [LARGE SCALE GENOMIC DNA]</scope>
</reference>
<comment type="caution">
    <text evidence="2">The sequence shown here is derived from an EMBL/GenBank/DDBJ whole genome shotgun (WGS) entry which is preliminary data.</text>
</comment>